<dbReference type="GO" id="GO:0043171">
    <property type="term" value="P:peptide catabolic process"/>
    <property type="evidence" value="ECO:0007669"/>
    <property type="project" value="TreeGrafter"/>
</dbReference>
<dbReference type="Proteomes" id="UP000663868">
    <property type="component" value="Unassembled WGS sequence"/>
</dbReference>
<comment type="caution">
    <text evidence="2">The sequence shown here is derived from an EMBL/GenBank/DDBJ whole genome shotgun (WGS) entry which is preliminary data.</text>
</comment>
<dbReference type="InterPro" id="IPR014782">
    <property type="entry name" value="Peptidase_M1_dom"/>
</dbReference>
<feature type="non-terminal residue" evidence="2">
    <location>
        <position position="1"/>
    </location>
</feature>
<dbReference type="SUPFAM" id="SSF55486">
    <property type="entry name" value="Metalloproteases ('zincins'), catalytic domain"/>
    <property type="match status" value="1"/>
</dbReference>
<dbReference type="GO" id="GO:0042277">
    <property type="term" value="F:peptide binding"/>
    <property type="evidence" value="ECO:0007669"/>
    <property type="project" value="TreeGrafter"/>
</dbReference>
<name>A0A820MYP7_9BILA</name>
<dbReference type="InterPro" id="IPR027268">
    <property type="entry name" value="Peptidase_M4/M1_CTD_sf"/>
</dbReference>
<accession>A0A820MYP7</accession>
<organism evidence="2 3">
    <name type="scientific">Adineta steineri</name>
    <dbReference type="NCBI Taxonomy" id="433720"/>
    <lineage>
        <taxon>Eukaryota</taxon>
        <taxon>Metazoa</taxon>
        <taxon>Spiralia</taxon>
        <taxon>Gnathifera</taxon>
        <taxon>Rotifera</taxon>
        <taxon>Eurotatoria</taxon>
        <taxon>Bdelloidea</taxon>
        <taxon>Adinetida</taxon>
        <taxon>Adinetidae</taxon>
        <taxon>Adineta</taxon>
    </lineage>
</organism>
<dbReference type="GO" id="GO:0016020">
    <property type="term" value="C:membrane"/>
    <property type="evidence" value="ECO:0007669"/>
    <property type="project" value="TreeGrafter"/>
</dbReference>
<dbReference type="GO" id="GO:0006508">
    <property type="term" value="P:proteolysis"/>
    <property type="evidence" value="ECO:0007669"/>
    <property type="project" value="TreeGrafter"/>
</dbReference>
<feature type="domain" description="Peptidase M1 membrane alanine aminopeptidase" evidence="1">
    <location>
        <begin position="4"/>
        <end position="115"/>
    </location>
</feature>
<sequence>WFSTTDWWDNIWFDKSLSSFLAYKMIDANYPSFNLMEQFPIREMVPLMMDDFKPSMWPISNHNLTNNEEILDYLSTHIYSKGASLLRLMEYVVGNDTFQTAVRSIFNETDVSNILNTFYSNLILPAALNTSITAEDFFSFMA</sequence>
<dbReference type="PANTHER" id="PTHR11533:SF299">
    <property type="entry name" value="AMINOPEPTIDASE"/>
    <property type="match status" value="1"/>
</dbReference>
<dbReference type="PANTHER" id="PTHR11533">
    <property type="entry name" value="PROTEASE M1 ZINC METALLOPROTEASE"/>
    <property type="match status" value="1"/>
</dbReference>
<proteinExistence type="predicted"/>
<dbReference type="GO" id="GO:0008270">
    <property type="term" value="F:zinc ion binding"/>
    <property type="evidence" value="ECO:0007669"/>
    <property type="project" value="InterPro"/>
</dbReference>
<evidence type="ECO:0000313" key="3">
    <source>
        <dbReference type="Proteomes" id="UP000663868"/>
    </source>
</evidence>
<protein>
    <recommendedName>
        <fullName evidence="1">Peptidase M1 membrane alanine aminopeptidase domain-containing protein</fullName>
    </recommendedName>
</protein>
<dbReference type="GO" id="GO:0005615">
    <property type="term" value="C:extracellular space"/>
    <property type="evidence" value="ECO:0007669"/>
    <property type="project" value="TreeGrafter"/>
</dbReference>
<dbReference type="InterPro" id="IPR050344">
    <property type="entry name" value="Peptidase_M1_aminopeptidases"/>
</dbReference>
<reference evidence="2" key="1">
    <citation type="submission" date="2021-02" db="EMBL/GenBank/DDBJ databases">
        <authorList>
            <person name="Nowell W R."/>
        </authorList>
    </citation>
    <scope>NUCLEOTIDE SEQUENCE</scope>
</reference>
<dbReference type="GO" id="GO:0005737">
    <property type="term" value="C:cytoplasm"/>
    <property type="evidence" value="ECO:0007669"/>
    <property type="project" value="TreeGrafter"/>
</dbReference>
<dbReference type="EMBL" id="CAJOBB010022138">
    <property type="protein sequence ID" value="CAF4382051.1"/>
    <property type="molecule type" value="Genomic_DNA"/>
</dbReference>
<gene>
    <name evidence="2" type="ORF">KXQ929_LOCUS49968</name>
</gene>
<evidence type="ECO:0000313" key="2">
    <source>
        <dbReference type="EMBL" id="CAF4382051.1"/>
    </source>
</evidence>
<dbReference type="Pfam" id="PF01433">
    <property type="entry name" value="Peptidase_M1"/>
    <property type="match status" value="1"/>
</dbReference>
<evidence type="ECO:0000259" key="1">
    <source>
        <dbReference type="Pfam" id="PF01433"/>
    </source>
</evidence>
<dbReference type="AlphaFoldDB" id="A0A820MYP7"/>
<dbReference type="GO" id="GO:0070006">
    <property type="term" value="F:metalloaminopeptidase activity"/>
    <property type="evidence" value="ECO:0007669"/>
    <property type="project" value="TreeGrafter"/>
</dbReference>
<dbReference type="Gene3D" id="1.10.390.10">
    <property type="entry name" value="Neutral Protease Domain 2"/>
    <property type="match status" value="1"/>
</dbReference>